<protein>
    <recommendedName>
        <fullName evidence="1">PD-(D/E)XK endonuclease-like domain-containing protein</fullName>
    </recommendedName>
</protein>
<dbReference type="Gene3D" id="3.90.320.10">
    <property type="match status" value="1"/>
</dbReference>
<dbReference type="InterPro" id="IPR038726">
    <property type="entry name" value="PDDEXK_AddAB-type"/>
</dbReference>
<dbReference type="InterPro" id="IPR011604">
    <property type="entry name" value="PDDEXK-like_dom_sf"/>
</dbReference>
<name>A0A515DDN6_9BURK</name>
<accession>A0A515DDN6</accession>
<feature type="domain" description="PD-(D/E)XK endonuclease-like" evidence="1">
    <location>
        <begin position="34"/>
        <end position="181"/>
    </location>
</feature>
<evidence type="ECO:0000259" key="1">
    <source>
        <dbReference type="Pfam" id="PF12705"/>
    </source>
</evidence>
<dbReference type="Proteomes" id="UP000316798">
    <property type="component" value="Chromosome"/>
</dbReference>
<dbReference type="EMBL" id="CP035503">
    <property type="protein sequence ID" value="QDL38517.1"/>
    <property type="molecule type" value="Genomic_DNA"/>
</dbReference>
<dbReference type="RefSeq" id="WP_142819964.1">
    <property type="nucleotide sequence ID" value="NZ_CP035503.1"/>
</dbReference>
<dbReference type="KEGG" id="rhf:EUB48_15395"/>
<dbReference type="Pfam" id="PF12705">
    <property type="entry name" value="PDDEXK_1"/>
    <property type="match status" value="1"/>
</dbReference>
<organism evidence="2 3">
    <name type="scientific">Rhodoferax sediminis</name>
    <dbReference type="NCBI Taxonomy" id="2509614"/>
    <lineage>
        <taxon>Bacteria</taxon>
        <taxon>Pseudomonadati</taxon>
        <taxon>Pseudomonadota</taxon>
        <taxon>Betaproteobacteria</taxon>
        <taxon>Burkholderiales</taxon>
        <taxon>Comamonadaceae</taxon>
        <taxon>Rhodoferax</taxon>
    </lineage>
</organism>
<evidence type="ECO:0000313" key="2">
    <source>
        <dbReference type="EMBL" id="QDL38517.1"/>
    </source>
</evidence>
<dbReference type="OrthoDB" id="8910728at2"/>
<gene>
    <name evidence="2" type="ORF">EUB48_15395</name>
</gene>
<proteinExistence type="predicted"/>
<keyword evidence="3" id="KW-1185">Reference proteome</keyword>
<evidence type="ECO:0000313" key="3">
    <source>
        <dbReference type="Proteomes" id="UP000316798"/>
    </source>
</evidence>
<reference evidence="2 3" key="1">
    <citation type="submission" date="2019-01" db="EMBL/GenBank/DDBJ databases">
        <title>Genomic insights into a novel species Rhodoferax sp.</title>
        <authorList>
            <person name="Jin L."/>
        </authorList>
    </citation>
    <scope>NUCLEOTIDE SEQUENCE [LARGE SCALE GENOMIC DNA]</scope>
    <source>
        <strain evidence="2 3">CHu59-6-5</strain>
    </source>
</reference>
<dbReference type="AlphaFoldDB" id="A0A515DDN6"/>
<sequence length="182" mass="20383">MTMPAWVTFGTAVLGLCTVVALVHRRSPVSMAVEAERASRPEELSDAKLVHMERLFCVSKPVGLVAKLDRAYQMPSDLVVLVEFKSRWINRPFLSDVIQLSVQRMAVESQARQAVASHGYVVVKAPGKYAPQTAHRVELMSDEQVLIVVQRREEILAGRVAPRYPESRKMCRTCAFRSQCDG</sequence>